<proteinExistence type="predicted"/>
<evidence type="ECO:0000313" key="3">
    <source>
        <dbReference type="EMBL" id="SPO22447.1"/>
    </source>
</evidence>
<dbReference type="AlphaFoldDB" id="A0A5C3DYR6"/>
<feature type="signal peptide" evidence="2">
    <location>
        <begin position="1"/>
        <end position="20"/>
    </location>
</feature>
<dbReference type="Proteomes" id="UP000324022">
    <property type="component" value="Unassembled WGS sequence"/>
</dbReference>
<protein>
    <recommendedName>
        <fullName evidence="5">Effector family protein Eff1</fullName>
    </recommendedName>
</protein>
<feature type="region of interest" description="Disordered" evidence="1">
    <location>
        <begin position="83"/>
        <end position="124"/>
    </location>
</feature>
<accession>A0A5C3DYR6</accession>
<evidence type="ECO:0000256" key="2">
    <source>
        <dbReference type="SAM" id="SignalP"/>
    </source>
</evidence>
<name>A0A5C3DYR6_9BASI</name>
<evidence type="ECO:0000256" key="1">
    <source>
        <dbReference type="SAM" id="MobiDB-lite"/>
    </source>
</evidence>
<dbReference type="EMBL" id="OOIN01000004">
    <property type="protein sequence ID" value="SPO22447.1"/>
    <property type="molecule type" value="Genomic_DNA"/>
</dbReference>
<gene>
    <name evidence="3" type="ORF">UTRI_01125</name>
</gene>
<sequence length="335" mass="37609">MRIFFVTIAQLSCVVSVALALIPPRPAEELGEGLHRLQSVSTELTLGNNWNGIAHRTGALAPRPAQNEQPWHLSLAMDHRWSPERAEPTAPEPEGIPFHDLSPQLPHSSSDVSTTSSLRPLPQLPEVGKAATSGAAPQLDPVFSNLILDESSGLMKLPRAITSTDSGWFDPIYEQMLWDFRGHSWKDQKLKIPPGWMETLTRTNSKFFHAPSPAFMLRLEPEKWGRVPGITEPREVILRHHAMMTFTGEDQHQNLLSSWSTTDNGKRLVLMGIYHSVPRGRAEKFFKFVGAEGYTMVPTKKRHADIYLVSRNDPQHDANVEKLKYSEDRHGGNSH</sequence>
<feature type="compositionally biased region" description="Low complexity" evidence="1">
    <location>
        <begin position="108"/>
        <end position="117"/>
    </location>
</feature>
<keyword evidence="4" id="KW-1185">Reference proteome</keyword>
<evidence type="ECO:0008006" key="5">
    <source>
        <dbReference type="Google" id="ProtNLM"/>
    </source>
</evidence>
<evidence type="ECO:0000313" key="4">
    <source>
        <dbReference type="Proteomes" id="UP000324022"/>
    </source>
</evidence>
<organism evidence="3 4">
    <name type="scientific">Ustilago trichophora</name>
    <dbReference type="NCBI Taxonomy" id="86804"/>
    <lineage>
        <taxon>Eukaryota</taxon>
        <taxon>Fungi</taxon>
        <taxon>Dikarya</taxon>
        <taxon>Basidiomycota</taxon>
        <taxon>Ustilaginomycotina</taxon>
        <taxon>Ustilaginomycetes</taxon>
        <taxon>Ustilaginales</taxon>
        <taxon>Ustilaginaceae</taxon>
        <taxon>Ustilago</taxon>
    </lineage>
</organism>
<keyword evidence="2" id="KW-0732">Signal</keyword>
<reference evidence="3 4" key="1">
    <citation type="submission" date="2018-03" db="EMBL/GenBank/DDBJ databases">
        <authorList>
            <person name="Guldener U."/>
        </authorList>
    </citation>
    <scope>NUCLEOTIDE SEQUENCE [LARGE SCALE GENOMIC DNA]</scope>
    <source>
        <strain evidence="3 4">NBRC100155</strain>
    </source>
</reference>
<feature type="chain" id="PRO_5022668505" description="Effector family protein Eff1" evidence="2">
    <location>
        <begin position="21"/>
        <end position="335"/>
    </location>
</feature>